<reference evidence="1 2" key="1">
    <citation type="submission" date="2016-10" db="EMBL/GenBank/DDBJ databases">
        <authorList>
            <person name="de Groot N.N."/>
        </authorList>
    </citation>
    <scope>NUCLEOTIDE SEQUENCE [LARGE SCALE GENOMIC DNA]</scope>
    <source>
        <strain evidence="1 2">CGMCC 1.11156</strain>
    </source>
</reference>
<dbReference type="OrthoDB" id="4373027at2"/>
<keyword evidence="2" id="KW-1185">Reference proteome</keyword>
<name>A0A1I3HCK8_9ACTN</name>
<organism evidence="1 2">
    <name type="scientific">Nocardioides psychrotolerans</name>
    <dbReference type="NCBI Taxonomy" id="1005945"/>
    <lineage>
        <taxon>Bacteria</taxon>
        <taxon>Bacillati</taxon>
        <taxon>Actinomycetota</taxon>
        <taxon>Actinomycetes</taxon>
        <taxon>Propionibacteriales</taxon>
        <taxon>Nocardioidaceae</taxon>
        <taxon>Nocardioides</taxon>
    </lineage>
</organism>
<evidence type="ECO:0000313" key="2">
    <source>
        <dbReference type="Proteomes" id="UP000198649"/>
    </source>
</evidence>
<accession>A0A1I3HCK8</accession>
<dbReference type="AlphaFoldDB" id="A0A1I3HCK8"/>
<gene>
    <name evidence="1" type="ORF">SAMN05216561_107120</name>
</gene>
<evidence type="ECO:0000313" key="1">
    <source>
        <dbReference type="EMBL" id="SFI33290.1"/>
    </source>
</evidence>
<proteinExistence type="predicted"/>
<sequence>MTFQTQIRTQSDLENAWRTLMGPLGFGGHSVWLMALEPDGTTTPMIMEITESEEPIDEEMQASLAELLRLTTTELVPDGRVAFLRTRPGSDGLSAADREWARALYAACRLAGVRHEVLLVANDVMLEPLPLDDLPTGLPMAG</sequence>
<protein>
    <submittedName>
        <fullName evidence="1">Uncharacterized protein</fullName>
    </submittedName>
</protein>
<dbReference type="STRING" id="1005945.SAMN05216561_107120"/>
<dbReference type="EMBL" id="FOQG01000007">
    <property type="protein sequence ID" value="SFI33290.1"/>
    <property type="molecule type" value="Genomic_DNA"/>
</dbReference>
<dbReference type="Proteomes" id="UP000198649">
    <property type="component" value="Unassembled WGS sequence"/>
</dbReference>
<dbReference type="RefSeq" id="WP_091112900.1">
    <property type="nucleotide sequence ID" value="NZ_BKAF01000008.1"/>
</dbReference>